<evidence type="ECO:0000256" key="3">
    <source>
        <dbReference type="ARBA" id="ARBA00023239"/>
    </source>
</evidence>
<dbReference type="EMBL" id="GEVM01015903">
    <property type="protein sequence ID" value="JAU90035.1"/>
    <property type="molecule type" value="Transcribed_RNA"/>
</dbReference>
<evidence type="ECO:0000256" key="4">
    <source>
        <dbReference type="ARBA" id="ARBA00038965"/>
    </source>
</evidence>
<dbReference type="GO" id="GO:0016020">
    <property type="term" value="C:membrane"/>
    <property type="evidence" value="ECO:0007669"/>
    <property type="project" value="GOC"/>
</dbReference>
<organism evidence="7">
    <name type="scientific">Noccaea caerulescens</name>
    <name type="common">Alpine penny-cress</name>
    <name type="synonym">Thlaspi caerulescens</name>
    <dbReference type="NCBI Taxonomy" id="107243"/>
    <lineage>
        <taxon>Eukaryota</taxon>
        <taxon>Viridiplantae</taxon>
        <taxon>Streptophyta</taxon>
        <taxon>Embryophyta</taxon>
        <taxon>Tracheophyta</taxon>
        <taxon>Spermatophyta</taxon>
        <taxon>Magnoliopsida</taxon>
        <taxon>eudicotyledons</taxon>
        <taxon>Gunneridae</taxon>
        <taxon>Pentapetalae</taxon>
        <taxon>rosids</taxon>
        <taxon>malvids</taxon>
        <taxon>Brassicales</taxon>
        <taxon>Brassicaceae</taxon>
        <taxon>Coluteocarpeae</taxon>
        <taxon>Noccaea</taxon>
    </lineage>
</organism>
<dbReference type="Pfam" id="PF00282">
    <property type="entry name" value="Pyridoxal_deC"/>
    <property type="match status" value="1"/>
</dbReference>
<evidence type="ECO:0000256" key="1">
    <source>
        <dbReference type="ARBA" id="ARBA00001933"/>
    </source>
</evidence>
<comment type="similarity">
    <text evidence="6">Belongs to the group II decarboxylase family.</text>
</comment>
<dbReference type="InterPro" id="IPR050477">
    <property type="entry name" value="GrpII_AminoAcid_Decarb"/>
</dbReference>
<gene>
    <name evidence="7" type="ORF">MP_TR3183_c0_g1_i1_g.8897</name>
</gene>
<proteinExistence type="inferred from homology"/>
<dbReference type="EC" id="4.1.2.27" evidence="4"/>
<dbReference type="InterPro" id="IPR015421">
    <property type="entry name" value="PyrdxlP-dep_Trfase_major"/>
</dbReference>
<name>A0A1J3JC83_NOCCA</name>
<dbReference type="GO" id="GO:0008117">
    <property type="term" value="F:sphinganine-1-phosphate aldolase activity"/>
    <property type="evidence" value="ECO:0007669"/>
    <property type="project" value="UniProtKB-EC"/>
</dbReference>
<dbReference type="PANTHER" id="PTHR42735">
    <property type="match status" value="1"/>
</dbReference>
<sequence length="141" mass="15665">MTAEAIGLKDEEGQACGTCQSGGTESILMAIFAYREYKMKVEGVLKPNLVICQTGHVAALKACDYLNIEPRIVSFNKKFEINISEMKRNIDENTICVYASYPNYPYGTCDPIHIIGPYCRSKNIPVHVDMCLGGFVSPFIE</sequence>
<keyword evidence="3 6" id="KW-0456">Lyase</keyword>
<evidence type="ECO:0000256" key="2">
    <source>
        <dbReference type="ARBA" id="ARBA00022898"/>
    </source>
</evidence>
<protein>
    <recommendedName>
        <fullName evidence="4">sphinganine-1-phosphate aldolase</fullName>
        <ecNumber evidence="4">4.1.2.27</ecNumber>
    </recommendedName>
    <alternativeName>
        <fullName evidence="5">Sphingosine-1-phosphate aldolase</fullName>
    </alternativeName>
</protein>
<comment type="cofactor">
    <cofactor evidence="1 6">
        <name>pyridoxal 5'-phosphate</name>
        <dbReference type="ChEBI" id="CHEBI:597326"/>
    </cofactor>
</comment>
<dbReference type="GO" id="GO:0030170">
    <property type="term" value="F:pyridoxal phosphate binding"/>
    <property type="evidence" value="ECO:0007669"/>
    <property type="project" value="InterPro"/>
</dbReference>
<dbReference type="SUPFAM" id="SSF53383">
    <property type="entry name" value="PLP-dependent transferases"/>
    <property type="match status" value="1"/>
</dbReference>
<dbReference type="GO" id="GO:0030149">
    <property type="term" value="P:sphingolipid catabolic process"/>
    <property type="evidence" value="ECO:0007669"/>
    <property type="project" value="TreeGrafter"/>
</dbReference>
<keyword evidence="2 6" id="KW-0663">Pyridoxal phosphate</keyword>
<evidence type="ECO:0000313" key="7">
    <source>
        <dbReference type="EMBL" id="JAU90035.1"/>
    </source>
</evidence>
<dbReference type="InterPro" id="IPR015424">
    <property type="entry name" value="PyrdxlP-dep_Trfase"/>
</dbReference>
<evidence type="ECO:0000256" key="5">
    <source>
        <dbReference type="ARBA" id="ARBA00042568"/>
    </source>
</evidence>
<dbReference type="PANTHER" id="PTHR42735:SF6">
    <property type="entry name" value="SPHINGOSINE-1-PHOSPHATE LYASE 1"/>
    <property type="match status" value="1"/>
</dbReference>
<dbReference type="AlphaFoldDB" id="A0A1J3JC83"/>
<dbReference type="GO" id="GO:0005783">
    <property type="term" value="C:endoplasmic reticulum"/>
    <property type="evidence" value="ECO:0007669"/>
    <property type="project" value="TreeGrafter"/>
</dbReference>
<accession>A0A1J3JC83</accession>
<reference evidence="7" key="1">
    <citation type="submission" date="2016-07" db="EMBL/GenBank/DDBJ databases">
        <title>De novo transcriptome assembly of four accessions of the metal hyperaccumulator plant Noccaea caerulescens.</title>
        <authorList>
            <person name="Blande D."/>
            <person name="Halimaa P."/>
            <person name="Tervahauta A.I."/>
            <person name="Aarts M.G."/>
            <person name="Karenlampi S.O."/>
        </authorList>
    </citation>
    <scope>NUCLEOTIDE SEQUENCE</scope>
</reference>
<dbReference type="GO" id="GO:0019752">
    <property type="term" value="P:carboxylic acid metabolic process"/>
    <property type="evidence" value="ECO:0007669"/>
    <property type="project" value="InterPro"/>
</dbReference>
<dbReference type="Gene3D" id="3.40.640.10">
    <property type="entry name" value="Type I PLP-dependent aspartate aminotransferase-like (Major domain)"/>
    <property type="match status" value="1"/>
</dbReference>
<dbReference type="InterPro" id="IPR002129">
    <property type="entry name" value="PyrdxlP-dep_de-COase"/>
</dbReference>
<evidence type="ECO:0000256" key="6">
    <source>
        <dbReference type="RuleBase" id="RU000382"/>
    </source>
</evidence>